<dbReference type="Proteomes" id="UP000243217">
    <property type="component" value="Unassembled WGS sequence"/>
</dbReference>
<name>A0A1V9ZXM7_9STRA</name>
<protein>
    <submittedName>
        <fullName evidence="1">Uncharacterized protein</fullName>
    </submittedName>
</protein>
<comment type="caution">
    <text evidence="1">The sequence shown here is derived from an EMBL/GenBank/DDBJ whole genome shotgun (WGS) entry which is preliminary data.</text>
</comment>
<evidence type="ECO:0000313" key="1">
    <source>
        <dbReference type="EMBL" id="OQS02701.1"/>
    </source>
</evidence>
<organism evidence="1 2">
    <name type="scientific">Thraustotheca clavata</name>
    <dbReference type="NCBI Taxonomy" id="74557"/>
    <lineage>
        <taxon>Eukaryota</taxon>
        <taxon>Sar</taxon>
        <taxon>Stramenopiles</taxon>
        <taxon>Oomycota</taxon>
        <taxon>Saprolegniomycetes</taxon>
        <taxon>Saprolegniales</taxon>
        <taxon>Achlyaceae</taxon>
        <taxon>Thraustotheca</taxon>
    </lineage>
</organism>
<dbReference type="OrthoDB" id="71706at2759"/>
<proteinExistence type="predicted"/>
<accession>A0A1V9ZXM7</accession>
<keyword evidence="2" id="KW-1185">Reference proteome</keyword>
<evidence type="ECO:0000313" key="2">
    <source>
        <dbReference type="Proteomes" id="UP000243217"/>
    </source>
</evidence>
<gene>
    <name evidence="1" type="ORF">THRCLA_21345</name>
</gene>
<dbReference type="EMBL" id="JNBS01001089">
    <property type="protein sequence ID" value="OQS02701.1"/>
    <property type="molecule type" value="Genomic_DNA"/>
</dbReference>
<reference evidence="1 2" key="1">
    <citation type="journal article" date="2014" name="Genome Biol. Evol.">
        <title>The secreted proteins of Achlya hypogyna and Thraustotheca clavata identify the ancestral oomycete secretome and reveal gene acquisitions by horizontal gene transfer.</title>
        <authorList>
            <person name="Misner I."/>
            <person name="Blouin N."/>
            <person name="Leonard G."/>
            <person name="Richards T.A."/>
            <person name="Lane C.E."/>
        </authorList>
    </citation>
    <scope>NUCLEOTIDE SEQUENCE [LARGE SCALE GENOMIC DNA]</scope>
    <source>
        <strain evidence="1 2">ATCC 34112</strain>
    </source>
</reference>
<dbReference type="AlphaFoldDB" id="A0A1V9ZXM7"/>
<sequence>MTRQFRYRLCIVDECIRYAKVHGTCLVHARLKGATISVPPLLPSLQTLQNPTRPICVRLKNRNRQCAAIACLAYARRGGYCTRHGGGKKCHIKGCTTKAQAHGICRLHKGQTYGTKQHVDSPRSIADLLSY</sequence>